<evidence type="ECO:0000259" key="2">
    <source>
        <dbReference type="PROSITE" id="PS51762"/>
    </source>
</evidence>
<dbReference type="RefSeq" id="WP_023626803.1">
    <property type="nucleotide sequence ID" value="NZ_BAUW01000049.1"/>
</dbReference>
<dbReference type="GO" id="GO:0005975">
    <property type="term" value="P:carbohydrate metabolic process"/>
    <property type="evidence" value="ECO:0007669"/>
    <property type="project" value="InterPro"/>
</dbReference>
<reference evidence="3 4" key="1">
    <citation type="submission" date="2013-12" db="EMBL/GenBank/DDBJ databases">
        <title>NBRP : Genome information of microbial organism related human and environment.</title>
        <authorList>
            <person name="Hattori M."/>
            <person name="Oshima K."/>
            <person name="Inaba H."/>
            <person name="Suda W."/>
            <person name="Sakamoto M."/>
            <person name="Iino T."/>
            <person name="Kitahara M."/>
            <person name="Oshida Y."/>
            <person name="Iida T."/>
            <person name="Kudo T."/>
            <person name="Itoh T."/>
            <person name="Ahmed I."/>
            <person name="Ohkuma M."/>
        </authorList>
    </citation>
    <scope>NUCLEOTIDE SEQUENCE [LARGE SCALE GENOMIC DNA]</scope>
    <source>
        <strain evidence="3 4">JCM 21738</strain>
    </source>
</reference>
<dbReference type="Pfam" id="PF00722">
    <property type="entry name" value="Glyco_hydro_16"/>
    <property type="match status" value="1"/>
</dbReference>
<evidence type="ECO:0000256" key="1">
    <source>
        <dbReference type="ARBA" id="ARBA00006865"/>
    </source>
</evidence>
<keyword evidence="4" id="KW-1185">Reference proteome</keyword>
<accession>W4RRX2</accession>
<dbReference type="Proteomes" id="UP000018949">
    <property type="component" value="Unassembled WGS sequence"/>
</dbReference>
<dbReference type="EMBL" id="BAUW01000049">
    <property type="protein sequence ID" value="GAE46613.1"/>
    <property type="molecule type" value="Genomic_DNA"/>
</dbReference>
<dbReference type="InterPro" id="IPR000757">
    <property type="entry name" value="Beta-glucanase-like"/>
</dbReference>
<dbReference type="SUPFAM" id="SSF49899">
    <property type="entry name" value="Concanavalin A-like lectins/glucanases"/>
    <property type="match status" value="1"/>
</dbReference>
<gene>
    <name evidence="3" type="ORF">JCM21738_3528</name>
</gene>
<protein>
    <submittedName>
        <fullName evidence="3">Beta-glucanase</fullName>
    </submittedName>
</protein>
<dbReference type="AlphaFoldDB" id="W4RRX2"/>
<comment type="caution">
    <text evidence="3">The sequence shown here is derived from an EMBL/GenBank/DDBJ whole genome shotgun (WGS) entry which is preliminary data.</text>
</comment>
<organism evidence="3 4">
    <name type="scientific">Mesobacillus boroniphilus JCM 21738</name>
    <dbReference type="NCBI Taxonomy" id="1294265"/>
    <lineage>
        <taxon>Bacteria</taxon>
        <taxon>Bacillati</taxon>
        <taxon>Bacillota</taxon>
        <taxon>Bacilli</taxon>
        <taxon>Bacillales</taxon>
        <taxon>Bacillaceae</taxon>
        <taxon>Mesobacillus</taxon>
    </lineage>
</organism>
<dbReference type="PANTHER" id="PTHR10963:SF55">
    <property type="entry name" value="GLYCOSIDE HYDROLASE FAMILY 16 PROTEIN"/>
    <property type="match status" value="1"/>
</dbReference>
<feature type="domain" description="GH16" evidence="2">
    <location>
        <begin position="25"/>
        <end position="268"/>
    </location>
</feature>
<dbReference type="PANTHER" id="PTHR10963">
    <property type="entry name" value="GLYCOSYL HYDROLASE-RELATED"/>
    <property type="match status" value="1"/>
</dbReference>
<name>W4RRX2_9BACI</name>
<proteinExistence type="inferred from homology"/>
<evidence type="ECO:0000313" key="3">
    <source>
        <dbReference type="EMBL" id="GAE46613.1"/>
    </source>
</evidence>
<dbReference type="Gene3D" id="2.60.120.200">
    <property type="match status" value="1"/>
</dbReference>
<sequence length="268" mass="31417">MESKNKDKLSNEMMTLSNSEAEWKLVWEENFNLLEIDENKWNFVEAGTGFGNEESQYYTRRKENARIENGMLVLEARNEEYKGMDYTSAKLTTRGKAAWTYGRFSIRAKLPEGQGIWPAIWMMPEDMEKYTGWPACGEIDIMELIGHQPGTVYGTLHYGMPHTYTGENYTLPEGKKFSDDFHEFTLDWEPGEFRWYVDDVLYARQTEWFSKAPESEGQQPGFAPFDREFYLQLNLAVGGKWPGYPDDNTHFPQRMTVDYIKVYERVDK</sequence>
<dbReference type="eggNOG" id="COG2273">
    <property type="taxonomic scope" value="Bacteria"/>
</dbReference>
<evidence type="ECO:0000313" key="4">
    <source>
        <dbReference type="Proteomes" id="UP000018949"/>
    </source>
</evidence>
<dbReference type="InterPro" id="IPR013320">
    <property type="entry name" value="ConA-like_dom_sf"/>
</dbReference>
<dbReference type="CDD" id="cd08023">
    <property type="entry name" value="GH16_laminarinase_like"/>
    <property type="match status" value="1"/>
</dbReference>
<comment type="similarity">
    <text evidence="1">Belongs to the glycosyl hydrolase 16 family.</text>
</comment>
<dbReference type="InterPro" id="IPR050546">
    <property type="entry name" value="Glycosyl_Hydrlase_16"/>
</dbReference>
<dbReference type="GO" id="GO:0004553">
    <property type="term" value="F:hydrolase activity, hydrolyzing O-glycosyl compounds"/>
    <property type="evidence" value="ECO:0007669"/>
    <property type="project" value="InterPro"/>
</dbReference>
<dbReference type="PROSITE" id="PS51762">
    <property type="entry name" value="GH16_2"/>
    <property type="match status" value="1"/>
</dbReference>